<dbReference type="AlphaFoldDB" id="A0A1J5DP90"/>
<evidence type="ECO:0000256" key="1">
    <source>
        <dbReference type="SAM" id="Phobius"/>
    </source>
</evidence>
<dbReference type="EMBL" id="MNYI01000192">
    <property type="protein sequence ID" value="OIP37949.1"/>
    <property type="molecule type" value="Genomic_DNA"/>
</dbReference>
<evidence type="ECO:0000313" key="3">
    <source>
        <dbReference type="Proteomes" id="UP000183085"/>
    </source>
</evidence>
<keyword evidence="1" id="KW-0472">Membrane</keyword>
<keyword evidence="1" id="KW-0812">Transmembrane</keyword>
<proteinExistence type="predicted"/>
<comment type="caution">
    <text evidence="2">The sequence shown here is derived from an EMBL/GenBank/DDBJ whole genome shotgun (WGS) entry which is preliminary data.</text>
</comment>
<protein>
    <submittedName>
        <fullName evidence="2">Uncharacterized protein</fullName>
    </submittedName>
</protein>
<dbReference type="STRING" id="1817895.AUJ95_07435"/>
<reference evidence="2 3" key="1">
    <citation type="journal article" date="2016" name="Environ. Microbiol.">
        <title>Genomic resolution of a cold subsurface aquifer community provides metabolic insights for novel microbes adapted to high CO concentrations.</title>
        <authorList>
            <person name="Probst A.J."/>
            <person name="Castelle C.J."/>
            <person name="Singh A."/>
            <person name="Brown C.T."/>
            <person name="Anantharaman K."/>
            <person name="Sharon I."/>
            <person name="Hug L.A."/>
            <person name="Burstein D."/>
            <person name="Emerson J.B."/>
            <person name="Thomas B.C."/>
            <person name="Banfield J.F."/>
        </authorList>
    </citation>
    <scope>NUCLEOTIDE SEQUENCE [LARGE SCALE GENOMIC DNA]</scope>
    <source>
        <strain evidence="2">CG2_30_40_21</strain>
    </source>
</reference>
<feature type="transmembrane region" description="Helical" evidence="1">
    <location>
        <begin position="7"/>
        <end position="28"/>
    </location>
</feature>
<keyword evidence="1" id="KW-1133">Transmembrane helix</keyword>
<evidence type="ECO:0000313" key="2">
    <source>
        <dbReference type="EMBL" id="OIP37949.1"/>
    </source>
</evidence>
<organism evidence="2 3">
    <name type="scientific">Candidatus Desantisbacteria bacterium CG2_30_40_21</name>
    <dbReference type="NCBI Taxonomy" id="1817895"/>
    <lineage>
        <taxon>Bacteria</taxon>
        <taxon>Candidatus Desantisiibacteriota</taxon>
    </lineage>
</organism>
<dbReference type="Proteomes" id="UP000183085">
    <property type="component" value="Unassembled WGS sequence"/>
</dbReference>
<gene>
    <name evidence="2" type="ORF">AUJ95_07435</name>
</gene>
<accession>A0A1J5DP90</accession>
<name>A0A1J5DP90_9BACT</name>
<sequence length="373" mass="41879">MLGINRVTLITLISSVILLLSVIMPIGIKASRVSGTPVVSYAVKEPDKKIVRQSLPLYVSKFWQDISIDDIPNNKRLYNCTATVQMLYAKWLNKVARELGYLSVNEMLEYSSKVMAVKKAIEEIEDPVNFALSGCTGIKYPKETICQLKVSEILSNQYYQKLSKEDAIDSLMLAVGLIDPSWKSATWKVVHLMMENGYAVFQKTDKDGTPAIDIWKESGRHLPLDPTAMNAILPGDIATGKYYATHYQDKYTTHLTVYIGKRDEQPCFAEQFGKDVKITTLNKMYNALRGGFEAVIRPITIISPDKTEKFLATPLSNYEFGSQAMPRILIFKEKAFGYLNPIQVGTECQRHKVGKNSTCAIGINHEGTKTQKL</sequence>